<name>A0A1F6CSS1_HANXR</name>
<sequence>MIDLETLIPRLVNDGVEFVIIGGVAATAHGSAYITEDLDICYARNAPNLERVVASLAPFHPRLRGAPAGLPFLWDAKTLQQGLNFTLRTDLGDVDLLGEVAGLGAFEQVRAAAVRATLFGVECAVLSLDGLIAAKRAAGRTKDQLILPELEALREAQRKPD</sequence>
<reference evidence="1 2" key="1">
    <citation type="journal article" date="2016" name="Nat. Commun.">
        <title>Thousands of microbial genomes shed light on interconnected biogeochemical processes in an aquifer system.</title>
        <authorList>
            <person name="Anantharaman K."/>
            <person name="Brown C.T."/>
            <person name="Hug L.A."/>
            <person name="Sharon I."/>
            <person name="Castelle C.J."/>
            <person name="Probst A.J."/>
            <person name="Thomas B.C."/>
            <person name="Singh A."/>
            <person name="Wilkins M.J."/>
            <person name="Karaoz U."/>
            <person name="Brodie E.L."/>
            <person name="Williams K.H."/>
            <person name="Hubbard S.S."/>
            <person name="Banfield J.F."/>
        </authorList>
    </citation>
    <scope>NUCLEOTIDE SEQUENCE [LARGE SCALE GENOMIC DNA]</scope>
    <source>
        <strain evidence="2">RIFCSPLOWO2_12_FULL_64_10</strain>
    </source>
</reference>
<evidence type="ECO:0000313" key="2">
    <source>
        <dbReference type="Proteomes" id="UP000178606"/>
    </source>
</evidence>
<dbReference type="SUPFAM" id="SSF81301">
    <property type="entry name" value="Nucleotidyltransferase"/>
    <property type="match status" value="1"/>
</dbReference>
<dbReference type="Gene3D" id="3.30.460.40">
    <property type="match status" value="1"/>
</dbReference>
<comment type="caution">
    <text evidence="1">The sequence shown here is derived from an EMBL/GenBank/DDBJ whole genome shotgun (WGS) entry which is preliminary data.</text>
</comment>
<dbReference type="EMBL" id="MFKF01000154">
    <property type="protein sequence ID" value="OGG52175.1"/>
    <property type="molecule type" value="Genomic_DNA"/>
</dbReference>
<proteinExistence type="predicted"/>
<dbReference type="InterPro" id="IPR043519">
    <property type="entry name" value="NT_sf"/>
</dbReference>
<dbReference type="AlphaFoldDB" id="A0A1F6CSS1"/>
<protein>
    <recommendedName>
        <fullName evidence="3">Nucleotidyltransferase</fullName>
    </recommendedName>
</protein>
<gene>
    <name evidence="1" type="ORF">A3F84_19410</name>
</gene>
<dbReference type="Proteomes" id="UP000178606">
    <property type="component" value="Unassembled WGS sequence"/>
</dbReference>
<evidence type="ECO:0008006" key="3">
    <source>
        <dbReference type="Google" id="ProtNLM"/>
    </source>
</evidence>
<accession>A0A1F6CSS1</accession>
<organism evidence="1 2">
    <name type="scientific">Handelsmanbacteria sp. (strain RIFCSPLOWO2_12_FULL_64_10)</name>
    <dbReference type="NCBI Taxonomy" id="1817868"/>
    <lineage>
        <taxon>Bacteria</taxon>
        <taxon>Candidatus Handelsmaniibacteriota</taxon>
    </lineage>
</organism>
<evidence type="ECO:0000313" key="1">
    <source>
        <dbReference type="EMBL" id="OGG52175.1"/>
    </source>
</evidence>